<accession>A0AAU8D1S3</accession>
<geneLocation type="plasmid" evidence="1">
    <name>pMk2240A</name>
</geneLocation>
<evidence type="ECO:0000313" key="1">
    <source>
        <dbReference type="EMBL" id="XCG52187.1"/>
    </source>
</evidence>
<dbReference type="Gene3D" id="3.40.1730.10">
    <property type="entry name" value="pa0076 domain"/>
    <property type="match status" value="1"/>
</dbReference>
<organism evidence="1">
    <name type="scientific">Mesorhizobium sp. WSM2240</name>
    <dbReference type="NCBI Taxonomy" id="3228851"/>
    <lineage>
        <taxon>Bacteria</taxon>
        <taxon>Pseudomonadati</taxon>
        <taxon>Pseudomonadota</taxon>
        <taxon>Alphaproteobacteria</taxon>
        <taxon>Hyphomicrobiales</taxon>
        <taxon>Phyllobacteriaceae</taxon>
        <taxon>Mesorhizobium</taxon>
    </lineage>
</organism>
<dbReference type="InterPro" id="IPR038225">
    <property type="entry name" value="TagF_sf"/>
</dbReference>
<name>A0AAU8D1S3_9HYPH</name>
<dbReference type="RefSeq" id="WP_353646394.1">
    <property type="nucleotide sequence ID" value="NZ_CP159256.1"/>
</dbReference>
<dbReference type="Pfam" id="PF09867">
    <property type="entry name" value="TagF_N"/>
    <property type="match status" value="1"/>
</dbReference>
<dbReference type="EMBL" id="CP159256">
    <property type="protein sequence ID" value="XCG52187.1"/>
    <property type="molecule type" value="Genomic_DNA"/>
</dbReference>
<dbReference type="AlphaFoldDB" id="A0AAU8D1S3"/>
<reference evidence="1" key="1">
    <citation type="submission" date="2024-06" db="EMBL/GenBank/DDBJ databases">
        <title>Mesorhizobium karijinii sp. nov., a symbiont of the iconic Swainsona formosa from arid Australia.</title>
        <authorList>
            <person name="Hill Y.J."/>
            <person name="Watkin E.L.J."/>
            <person name="O'Hara G.W."/>
            <person name="Terpolilli J."/>
            <person name="Tye M.L."/>
            <person name="Kohlmeier M.G."/>
        </authorList>
    </citation>
    <scope>NUCLEOTIDE SEQUENCE</scope>
    <source>
        <strain evidence="1">WSM2240</strain>
        <plasmid evidence="1">pMk2240A</plasmid>
    </source>
</reference>
<proteinExistence type="predicted"/>
<dbReference type="InterPro" id="IPR017748">
    <property type="entry name" value="TagF"/>
</dbReference>
<keyword evidence="1" id="KW-0614">Plasmid</keyword>
<protein>
    <submittedName>
        <fullName evidence="1">Type VI secretion system-associated protein TagF</fullName>
    </submittedName>
</protein>
<dbReference type="NCBIfam" id="TIGR03373">
    <property type="entry name" value="VI_minor_4"/>
    <property type="match status" value="1"/>
</dbReference>
<sequence length="180" mass="19405">MPREDLSVPGFYGKVPAAGDFVGRGLPRDFVRRWDRWLAQHLAPLVGAQFWPWPLALRFLAGPGCFGPATGIILQSTDKAGRRFPLSIVTPLPAASMAMARADAWFAEIEDAGVGAQLGELTPDELEAALVHLPAPTAQAGEDFVDGMVMWTARSDIFDIDPDAPQAVLERLLAAWAEVG</sequence>
<gene>
    <name evidence="1" type="primary">tagF</name>
    <name evidence="1" type="ORF">ABVK50_32350</name>
</gene>